<accession>A0A429YPY9</accession>
<dbReference type="GO" id="GO:0005886">
    <property type="term" value="C:plasma membrane"/>
    <property type="evidence" value="ECO:0007669"/>
    <property type="project" value="UniProtKB-SubCell"/>
</dbReference>
<dbReference type="CDD" id="cd03216">
    <property type="entry name" value="ABC_Carb_Monos_I"/>
    <property type="match status" value="1"/>
</dbReference>
<dbReference type="Proteomes" id="UP000278398">
    <property type="component" value="Unassembled WGS sequence"/>
</dbReference>
<evidence type="ECO:0000256" key="5">
    <source>
        <dbReference type="ARBA" id="ARBA00022597"/>
    </source>
</evidence>
<keyword evidence="6" id="KW-0677">Repeat</keyword>
<dbReference type="PROSITE" id="PS50893">
    <property type="entry name" value="ABC_TRANSPORTER_2"/>
    <property type="match status" value="2"/>
</dbReference>
<comment type="caution">
    <text evidence="12">The sequence shown here is derived from an EMBL/GenBank/DDBJ whole genome shotgun (WGS) entry which is preliminary data.</text>
</comment>
<dbReference type="Gene3D" id="3.40.50.300">
    <property type="entry name" value="P-loop containing nucleotide triphosphate hydrolases"/>
    <property type="match status" value="2"/>
</dbReference>
<keyword evidence="5" id="KW-0762">Sugar transport</keyword>
<proteinExistence type="inferred from homology"/>
<feature type="domain" description="ABC transporter" evidence="11">
    <location>
        <begin position="11"/>
        <end position="246"/>
    </location>
</feature>
<dbReference type="CDD" id="cd03215">
    <property type="entry name" value="ABC_Carb_Monos_II"/>
    <property type="match status" value="1"/>
</dbReference>
<dbReference type="GO" id="GO:0016887">
    <property type="term" value="F:ATP hydrolysis activity"/>
    <property type="evidence" value="ECO:0007669"/>
    <property type="project" value="InterPro"/>
</dbReference>
<evidence type="ECO:0000256" key="6">
    <source>
        <dbReference type="ARBA" id="ARBA00022737"/>
    </source>
</evidence>
<keyword evidence="4" id="KW-1003">Cell membrane</keyword>
<dbReference type="PANTHER" id="PTHR43790">
    <property type="entry name" value="CARBOHYDRATE TRANSPORT ATP-BINDING PROTEIN MG119-RELATED"/>
    <property type="match status" value="1"/>
</dbReference>
<keyword evidence="7" id="KW-0547">Nucleotide-binding</keyword>
<evidence type="ECO:0000256" key="10">
    <source>
        <dbReference type="ARBA" id="ARBA00023136"/>
    </source>
</evidence>
<keyword evidence="8 12" id="KW-0067">ATP-binding</keyword>
<dbReference type="OrthoDB" id="9805029at2"/>
<sequence>MPAEPAAVPRIAMRAIRKAFPGVLALDGVDLALRPGEVHALLGENGAGKSTLIKILTGAVRRDSGEMWLDGQPIDPGSTGEAQAAGISTVFQEVNLIPTMSVTKNMALERAAGRFGMISWRKAREQARAKLARLGVDIDIERPLGSFSVAVQQLVAIARALEDNTRVLVLDEPTASLDAKETTALFSIMRELKARGIAVVFITHFLEQVYEVGDRITVLRNGRLVGTAAASDVSRPDLVSMMIGRELGEVERAFSEKDAMAAGPVRLSARGLGRKRVLEPFDLILRQGEVVGLAGLLGSGRTETAKMLFGAISADAGELTVMGTPTRNAAPRQSLRAGIAFCPEDRKAEGLVAELSVRENIMLSIQSKQGWLKRIPRRRQDELAREMIAALGIATPDAEKPVGQLSGGNQQKVVLARALASNPSVLLLDEPTRGIDVGAHAEIIKLIRKLCKDGLALLVASSELDELVAATDRVAVLRDRAKIGEISGEQITRDNIVRMIAGDDGRAD</sequence>
<dbReference type="Pfam" id="PF00005">
    <property type="entry name" value="ABC_tran"/>
    <property type="match status" value="2"/>
</dbReference>
<keyword evidence="13" id="KW-1185">Reference proteome</keyword>
<dbReference type="InterPro" id="IPR003593">
    <property type="entry name" value="AAA+_ATPase"/>
</dbReference>
<evidence type="ECO:0000313" key="13">
    <source>
        <dbReference type="Proteomes" id="UP000278398"/>
    </source>
</evidence>
<name>A0A429YPY9_9HYPH</name>
<dbReference type="InterPro" id="IPR017871">
    <property type="entry name" value="ABC_transporter-like_CS"/>
</dbReference>
<evidence type="ECO:0000256" key="9">
    <source>
        <dbReference type="ARBA" id="ARBA00022967"/>
    </source>
</evidence>
<reference evidence="12 13" key="1">
    <citation type="submission" date="2018-12" db="EMBL/GenBank/DDBJ databases">
        <title>Mesorhizobium carbonis sp. nov., isolated from coal mine water.</title>
        <authorList>
            <person name="Xin W."/>
            <person name="Xu Z."/>
            <person name="Xiang F."/>
            <person name="Zhang J."/>
            <person name="Xi L."/>
            <person name="Liu J."/>
        </authorList>
    </citation>
    <scope>NUCLEOTIDE SEQUENCE [LARGE SCALE GENOMIC DNA]</scope>
    <source>
        <strain evidence="12 13">B2.3</strain>
    </source>
</reference>
<dbReference type="RefSeq" id="WP_126702141.1">
    <property type="nucleotide sequence ID" value="NZ_RWKW01000102.1"/>
</dbReference>
<evidence type="ECO:0000259" key="11">
    <source>
        <dbReference type="PROSITE" id="PS50893"/>
    </source>
</evidence>
<keyword evidence="3" id="KW-0813">Transport</keyword>
<dbReference type="InterPro" id="IPR003439">
    <property type="entry name" value="ABC_transporter-like_ATP-bd"/>
</dbReference>
<evidence type="ECO:0000256" key="4">
    <source>
        <dbReference type="ARBA" id="ARBA00022475"/>
    </source>
</evidence>
<comment type="similarity">
    <text evidence="2">Belongs to the ABC transporter superfamily.</text>
</comment>
<dbReference type="AlphaFoldDB" id="A0A429YPY9"/>
<evidence type="ECO:0000256" key="3">
    <source>
        <dbReference type="ARBA" id="ARBA00022448"/>
    </source>
</evidence>
<evidence type="ECO:0000313" key="12">
    <source>
        <dbReference type="EMBL" id="RST83499.1"/>
    </source>
</evidence>
<organism evidence="12 13">
    <name type="scientific">Aquibium carbonis</name>
    <dbReference type="NCBI Taxonomy" id="2495581"/>
    <lineage>
        <taxon>Bacteria</taxon>
        <taxon>Pseudomonadati</taxon>
        <taxon>Pseudomonadota</taxon>
        <taxon>Alphaproteobacteria</taxon>
        <taxon>Hyphomicrobiales</taxon>
        <taxon>Phyllobacteriaceae</taxon>
        <taxon>Aquibium</taxon>
    </lineage>
</organism>
<gene>
    <name evidence="12" type="ORF">EJC49_22310</name>
</gene>
<keyword evidence="10" id="KW-0472">Membrane</keyword>
<dbReference type="EMBL" id="RWKW01000102">
    <property type="protein sequence ID" value="RST83499.1"/>
    <property type="molecule type" value="Genomic_DNA"/>
</dbReference>
<evidence type="ECO:0000256" key="1">
    <source>
        <dbReference type="ARBA" id="ARBA00004202"/>
    </source>
</evidence>
<dbReference type="PANTHER" id="PTHR43790:SF9">
    <property type="entry name" value="GALACTOFURANOSE TRANSPORTER ATP-BINDING PROTEIN YTFR"/>
    <property type="match status" value="1"/>
</dbReference>
<dbReference type="PROSITE" id="PS00211">
    <property type="entry name" value="ABC_TRANSPORTER_1"/>
    <property type="match status" value="1"/>
</dbReference>
<evidence type="ECO:0000256" key="7">
    <source>
        <dbReference type="ARBA" id="ARBA00022741"/>
    </source>
</evidence>
<comment type="subcellular location">
    <subcellularLocation>
        <location evidence="1">Cell membrane</location>
        <topology evidence="1">Peripheral membrane protein</topology>
    </subcellularLocation>
</comment>
<feature type="domain" description="ABC transporter" evidence="11">
    <location>
        <begin position="254"/>
        <end position="504"/>
    </location>
</feature>
<evidence type="ECO:0000256" key="8">
    <source>
        <dbReference type="ARBA" id="ARBA00022840"/>
    </source>
</evidence>
<dbReference type="SMART" id="SM00382">
    <property type="entry name" value="AAA"/>
    <property type="match status" value="2"/>
</dbReference>
<dbReference type="FunFam" id="3.40.50.300:FF:000127">
    <property type="entry name" value="Ribose import ATP-binding protein RbsA"/>
    <property type="match status" value="1"/>
</dbReference>
<dbReference type="InterPro" id="IPR050107">
    <property type="entry name" value="ABC_carbohydrate_import_ATPase"/>
</dbReference>
<evidence type="ECO:0000256" key="2">
    <source>
        <dbReference type="ARBA" id="ARBA00005417"/>
    </source>
</evidence>
<keyword evidence="9" id="KW-1278">Translocase</keyword>
<protein>
    <submittedName>
        <fullName evidence="12">Sugar ABC transporter ATP-binding protein</fullName>
    </submittedName>
</protein>
<dbReference type="InterPro" id="IPR027417">
    <property type="entry name" value="P-loop_NTPase"/>
</dbReference>
<dbReference type="SUPFAM" id="SSF52540">
    <property type="entry name" value="P-loop containing nucleoside triphosphate hydrolases"/>
    <property type="match status" value="2"/>
</dbReference>
<dbReference type="GO" id="GO:0005524">
    <property type="term" value="F:ATP binding"/>
    <property type="evidence" value="ECO:0007669"/>
    <property type="project" value="UniProtKB-KW"/>
</dbReference>